<evidence type="ECO:0000313" key="2">
    <source>
        <dbReference type="EMBL" id="OMJ08687.1"/>
    </source>
</evidence>
<organism evidence="2 3">
    <name type="scientific">Smittium culicis</name>
    <dbReference type="NCBI Taxonomy" id="133412"/>
    <lineage>
        <taxon>Eukaryota</taxon>
        <taxon>Fungi</taxon>
        <taxon>Fungi incertae sedis</taxon>
        <taxon>Zoopagomycota</taxon>
        <taxon>Kickxellomycotina</taxon>
        <taxon>Harpellomycetes</taxon>
        <taxon>Harpellales</taxon>
        <taxon>Legeriomycetaceae</taxon>
        <taxon>Smittium</taxon>
    </lineage>
</organism>
<dbReference type="EMBL" id="LSSN01005719">
    <property type="protein sequence ID" value="OMJ08687.1"/>
    <property type="molecule type" value="Genomic_DNA"/>
</dbReference>
<protein>
    <submittedName>
        <fullName evidence="2">Uncharacterized protein</fullName>
    </submittedName>
</protein>
<sequence length="119" mass="13501">MINEKKIYVPQVNIYRPSCIEPNTEIMNSKSIAPSLNQFKIVKIDESYITSQAIRHNPTSTNLGATNIADDNNTASTEPNSIYFDQSTTTIDDGYEMDSKFIVEKIETKVEEIQNVHKK</sequence>
<evidence type="ECO:0000256" key="1">
    <source>
        <dbReference type="SAM" id="MobiDB-lite"/>
    </source>
</evidence>
<gene>
    <name evidence="2" type="ORF">AYI70_g11384</name>
</gene>
<proteinExistence type="predicted"/>
<name>A0A1R1X267_9FUNG</name>
<feature type="region of interest" description="Disordered" evidence="1">
    <location>
        <begin position="60"/>
        <end position="81"/>
    </location>
</feature>
<keyword evidence="3" id="KW-1185">Reference proteome</keyword>
<reference evidence="2 3" key="1">
    <citation type="submission" date="2017-01" db="EMBL/GenBank/DDBJ databases">
        <authorList>
            <person name="Mah S.A."/>
            <person name="Swanson W.J."/>
            <person name="Moy G.W."/>
            <person name="Vacquier V.D."/>
        </authorList>
    </citation>
    <scope>NUCLEOTIDE SEQUENCE [LARGE SCALE GENOMIC DNA]</scope>
    <source>
        <strain evidence="2 3">GSMNP</strain>
    </source>
</reference>
<evidence type="ECO:0000313" key="3">
    <source>
        <dbReference type="Proteomes" id="UP000187283"/>
    </source>
</evidence>
<dbReference type="AlphaFoldDB" id="A0A1R1X267"/>
<accession>A0A1R1X267</accession>
<dbReference type="Proteomes" id="UP000187283">
    <property type="component" value="Unassembled WGS sequence"/>
</dbReference>
<comment type="caution">
    <text evidence="2">The sequence shown here is derived from an EMBL/GenBank/DDBJ whole genome shotgun (WGS) entry which is preliminary data.</text>
</comment>